<comment type="subcellular location">
    <subcellularLocation>
        <location evidence="3">Cell membrane</location>
        <topology evidence="3">Peripheral membrane protein</topology>
    </subcellularLocation>
</comment>
<keyword evidence="8" id="KW-1003">Cell membrane</keyword>
<dbReference type="Proteomes" id="UP000199671">
    <property type="component" value="Unassembled WGS sequence"/>
</dbReference>
<evidence type="ECO:0000256" key="14">
    <source>
        <dbReference type="RuleBase" id="RU361217"/>
    </source>
</evidence>
<dbReference type="PANTHER" id="PTHR11985">
    <property type="entry name" value="GLYCEROL-3-PHOSPHATE DEHYDROGENASE"/>
    <property type="match status" value="1"/>
</dbReference>
<keyword evidence="10" id="KW-0274">FAD</keyword>
<feature type="compositionally biased region" description="Low complexity" evidence="15">
    <location>
        <begin position="559"/>
        <end position="569"/>
    </location>
</feature>
<dbReference type="GO" id="GO:0010181">
    <property type="term" value="F:FMN binding"/>
    <property type="evidence" value="ECO:0007669"/>
    <property type="project" value="InterPro"/>
</dbReference>
<dbReference type="GO" id="GO:0046168">
    <property type="term" value="P:glycerol-3-phosphate catabolic process"/>
    <property type="evidence" value="ECO:0007669"/>
    <property type="project" value="TreeGrafter"/>
</dbReference>
<comment type="cofactor">
    <cofactor evidence="2 14">
        <name>FAD</name>
        <dbReference type="ChEBI" id="CHEBI:57692"/>
    </cofactor>
</comment>
<sequence length="582" mass="62019">MRAMTADVVVVGGGATGVGVARDAAMRGMSVVLLERADLAQGTSGRFHGLVHSGGRYVVSDPGSARECAEENTIISRIHADAIECTGGLFVVTPEDDLAFSDKFLVGAQQAGVACEELSLSEALRIEPRLNPGIKRAFAVNDGAVDGWQMVWGAARSARAYGAEILTYHEVTDLVVEGEGADRRVAAVRAHGLKTGEDLTISCAMVVNAAGPWGGRLAAMAGSEAIEIVAGAGIMVAVNHRLVNHVINRCVQPSDGDIIVPDHTVSIIGTTDRRVPDPDHLLIPREEVAQMLDAGEVLIPGFRQTRTVHAWAGARPLVRDKRVSGTDTRHMSRGMTVLRHSEAEGLAGLITVAGGKLTTYRLMAKNTVDAVCAELGVDRPCTTDAEAVPGSEHGRNYRVTHRLAAREQDRLENQTICECELVTRKMLTDLMDEQPDASFDDLRRQLRIGMGPCQGGFCAARVAGVHVCQGRADAADATELLRTFLRHRWIGLWSILHGEQVREAALDFWMLQGTLDVEDLPTAARPAAAATPIADAEDGEELPEEMAAALAALAAPPRLDPDAAALPGASRPATDQKQEARA</sequence>
<evidence type="ECO:0000256" key="9">
    <source>
        <dbReference type="ARBA" id="ARBA00022630"/>
    </source>
</evidence>
<evidence type="ECO:0000259" key="16">
    <source>
        <dbReference type="Pfam" id="PF01266"/>
    </source>
</evidence>
<comment type="pathway">
    <text evidence="4">Polyol metabolism; glycerol degradation via glycerol kinase pathway; glycerone phosphate from sn-glycerol 3-phosphate (anaerobic route): step 1/1.</text>
</comment>
<dbReference type="Gene3D" id="3.50.50.60">
    <property type="entry name" value="FAD/NAD(P)-binding domain"/>
    <property type="match status" value="3"/>
</dbReference>
<dbReference type="GO" id="GO:0004368">
    <property type="term" value="F:glycerol-3-phosphate dehydrogenase (quinone) activity"/>
    <property type="evidence" value="ECO:0007669"/>
    <property type="project" value="UniProtKB-EC"/>
</dbReference>
<evidence type="ECO:0000256" key="15">
    <source>
        <dbReference type="SAM" id="MobiDB-lite"/>
    </source>
</evidence>
<reference evidence="18 19" key="1">
    <citation type="submission" date="2016-10" db="EMBL/GenBank/DDBJ databases">
        <authorList>
            <person name="de Groot N.N."/>
        </authorList>
    </citation>
    <scope>NUCLEOTIDE SEQUENCE [LARGE SCALE GENOMIC DNA]</scope>
    <source>
        <strain evidence="18 19">KPR-7B</strain>
    </source>
</reference>
<evidence type="ECO:0000256" key="7">
    <source>
        <dbReference type="ARBA" id="ARBA00013029"/>
    </source>
</evidence>
<feature type="domain" description="FAD dependent oxidoreductase" evidence="16">
    <location>
        <begin position="7"/>
        <end position="360"/>
    </location>
</feature>
<dbReference type="PANTHER" id="PTHR11985:SF35">
    <property type="entry name" value="ANAEROBIC GLYCEROL-3-PHOSPHATE DEHYDROGENASE SUBUNIT A"/>
    <property type="match status" value="1"/>
</dbReference>
<evidence type="ECO:0000256" key="12">
    <source>
        <dbReference type="ARBA" id="ARBA00023136"/>
    </source>
</evidence>
<dbReference type="SUPFAM" id="SSF51905">
    <property type="entry name" value="FAD/NAD(P)-binding domain"/>
    <property type="match status" value="1"/>
</dbReference>
<dbReference type="NCBIfam" id="TIGR03377">
    <property type="entry name" value="glycerol3P_GlpA"/>
    <property type="match status" value="1"/>
</dbReference>
<dbReference type="GO" id="GO:0050660">
    <property type="term" value="F:flavin adenine dinucleotide binding"/>
    <property type="evidence" value="ECO:0007669"/>
    <property type="project" value="InterPro"/>
</dbReference>
<dbReference type="InterPro" id="IPR041854">
    <property type="entry name" value="BFD-like_2Fe2S-bd_dom_sf"/>
</dbReference>
<dbReference type="InterPro" id="IPR017752">
    <property type="entry name" value="G3P_DH_GlpA_su"/>
</dbReference>
<dbReference type="RefSeq" id="WP_092606531.1">
    <property type="nucleotide sequence ID" value="NZ_FNHU01000001.1"/>
</dbReference>
<dbReference type="InterPro" id="IPR036188">
    <property type="entry name" value="FAD/NAD-bd_sf"/>
</dbReference>
<evidence type="ECO:0000313" key="19">
    <source>
        <dbReference type="Proteomes" id="UP000199671"/>
    </source>
</evidence>
<dbReference type="PRINTS" id="PR01001">
    <property type="entry name" value="FADG3PDH"/>
</dbReference>
<evidence type="ECO:0000256" key="8">
    <source>
        <dbReference type="ARBA" id="ARBA00022475"/>
    </source>
</evidence>
<dbReference type="EMBL" id="FNHU01000001">
    <property type="protein sequence ID" value="SDM22928.1"/>
    <property type="molecule type" value="Genomic_DNA"/>
</dbReference>
<keyword evidence="12" id="KW-0472">Membrane</keyword>
<dbReference type="GO" id="GO:0009331">
    <property type="term" value="C:glycerol-3-phosphate dehydrogenase (FAD) complex"/>
    <property type="evidence" value="ECO:0007669"/>
    <property type="project" value="UniProtKB-UniRule"/>
</dbReference>
<dbReference type="GO" id="GO:0005886">
    <property type="term" value="C:plasma membrane"/>
    <property type="evidence" value="ECO:0007669"/>
    <property type="project" value="UniProtKB-SubCell"/>
</dbReference>
<feature type="region of interest" description="Disordered" evidence="15">
    <location>
        <begin position="559"/>
        <end position="582"/>
    </location>
</feature>
<dbReference type="Pfam" id="PF04324">
    <property type="entry name" value="Fer2_BFD"/>
    <property type="match status" value="1"/>
</dbReference>
<keyword evidence="9 14" id="KW-0285">Flavoprotein</keyword>
<organism evidence="18 19">
    <name type="scientific">Actinomyces ruminicola</name>
    <dbReference type="NCBI Taxonomy" id="332524"/>
    <lineage>
        <taxon>Bacteria</taxon>
        <taxon>Bacillati</taxon>
        <taxon>Actinomycetota</taxon>
        <taxon>Actinomycetes</taxon>
        <taxon>Actinomycetales</taxon>
        <taxon>Actinomycetaceae</taxon>
        <taxon>Actinomyces</taxon>
    </lineage>
</organism>
<dbReference type="EC" id="1.1.5.3" evidence="7 14"/>
<evidence type="ECO:0000256" key="2">
    <source>
        <dbReference type="ARBA" id="ARBA00001974"/>
    </source>
</evidence>
<dbReference type="InterPro" id="IPR006076">
    <property type="entry name" value="FAD-dep_OxRdtase"/>
</dbReference>
<comment type="similarity">
    <text evidence="5 14">Belongs to the FAD-dependent glycerol-3-phosphate dehydrogenase family.</text>
</comment>
<evidence type="ECO:0000256" key="3">
    <source>
        <dbReference type="ARBA" id="ARBA00004202"/>
    </source>
</evidence>
<dbReference type="UniPathway" id="UPA00618">
    <property type="reaction ID" value="UER00673"/>
</dbReference>
<evidence type="ECO:0000256" key="13">
    <source>
        <dbReference type="ARBA" id="ARBA00049055"/>
    </source>
</evidence>
<proteinExistence type="inferred from homology"/>
<dbReference type="GO" id="GO:0019563">
    <property type="term" value="P:glycerol catabolic process"/>
    <property type="evidence" value="ECO:0007669"/>
    <property type="project" value="UniProtKB-UniPathway"/>
</dbReference>
<dbReference type="AlphaFoldDB" id="A0A1G9RI68"/>
<name>A0A1G9RI68_9ACTO</name>
<dbReference type="PROSITE" id="PS00978">
    <property type="entry name" value="FAD_G3PDH_2"/>
    <property type="match status" value="1"/>
</dbReference>
<dbReference type="CDD" id="cd19946">
    <property type="entry name" value="GlpA-like_Fer2_BFD-like"/>
    <property type="match status" value="1"/>
</dbReference>
<keyword evidence="11 14" id="KW-0560">Oxidoreductase</keyword>
<evidence type="ECO:0000256" key="1">
    <source>
        <dbReference type="ARBA" id="ARBA00001917"/>
    </source>
</evidence>
<evidence type="ECO:0000256" key="6">
    <source>
        <dbReference type="ARBA" id="ARBA00011331"/>
    </source>
</evidence>
<evidence type="ECO:0000256" key="4">
    <source>
        <dbReference type="ARBA" id="ARBA00005157"/>
    </source>
</evidence>
<dbReference type="Gene3D" id="1.10.10.1100">
    <property type="entry name" value="BFD-like [2Fe-2S]-binding domain"/>
    <property type="match status" value="1"/>
</dbReference>
<comment type="subunit">
    <text evidence="6">Composed of a catalytic GlpA/B dimer and of membrane bound GlpC.</text>
</comment>
<comment type="cofactor">
    <cofactor evidence="1">
        <name>FMN</name>
        <dbReference type="ChEBI" id="CHEBI:58210"/>
    </cofactor>
</comment>
<protein>
    <recommendedName>
        <fullName evidence="7 14">Glycerol-3-phosphate dehydrogenase</fullName>
        <ecNumber evidence="7 14">1.1.5.3</ecNumber>
    </recommendedName>
</protein>
<dbReference type="PROSITE" id="PS00977">
    <property type="entry name" value="FAD_G3PDH_1"/>
    <property type="match status" value="1"/>
</dbReference>
<comment type="catalytic activity">
    <reaction evidence="13 14">
        <text>a quinone + sn-glycerol 3-phosphate = dihydroxyacetone phosphate + a quinol</text>
        <dbReference type="Rhea" id="RHEA:18977"/>
        <dbReference type="ChEBI" id="CHEBI:24646"/>
        <dbReference type="ChEBI" id="CHEBI:57597"/>
        <dbReference type="ChEBI" id="CHEBI:57642"/>
        <dbReference type="ChEBI" id="CHEBI:132124"/>
        <dbReference type="EC" id="1.1.5.3"/>
    </reaction>
</comment>
<accession>A0A1G9RI68</accession>
<dbReference type="InterPro" id="IPR007419">
    <property type="entry name" value="BFD-like_2Fe2S-bd_dom"/>
</dbReference>
<evidence type="ECO:0000259" key="17">
    <source>
        <dbReference type="Pfam" id="PF04324"/>
    </source>
</evidence>
<evidence type="ECO:0000256" key="10">
    <source>
        <dbReference type="ARBA" id="ARBA00022827"/>
    </source>
</evidence>
<dbReference type="SUPFAM" id="SSF54373">
    <property type="entry name" value="FAD-linked reductases, C-terminal domain"/>
    <property type="match status" value="1"/>
</dbReference>
<feature type="domain" description="BFD-like [2Fe-2S]-binding" evidence="17">
    <location>
        <begin position="416"/>
        <end position="463"/>
    </location>
</feature>
<dbReference type="OrthoDB" id="9766796at2"/>
<gene>
    <name evidence="18" type="ORF">SAMN04487766_10113</name>
</gene>
<dbReference type="NCBIfam" id="NF008313">
    <property type="entry name" value="PRK11101.1"/>
    <property type="match status" value="1"/>
</dbReference>
<evidence type="ECO:0000313" key="18">
    <source>
        <dbReference type="EMBL" id="SDM22928.1"/>
    </source>
</evidence>
<dbReference type="Pfam" id="PF01266">
    <property type="entry name" value="DAO"/>
    <property type="match status" value="1"/>
</dbReference>
<evidence type="ECO:0000256" key="5">
    <source>
        <dbReference type="ARBA" id="ARBA00007330"/>
    </source>
</evidence>
<dbReference type="InterPro" id="IPR000447">
    <property type="entry name" value="G3P_DH_FAD-dep"/>
</dbReference>
<evidence type="ECO:0000256" key="11">
    <source>
        <dbReference type="ARBA" id="ARBA00023002"/>
    </source>
</evidence>